<proteinExistence type="predicted"/>
<dbReference type="EMBL" id="HBIO01023482">
    <property type="protein sequence ID" value="CAE0473187.1"/>
    <property type="molecule type" value="Transcribed_RNA"/>
</dbReference>
<dbReference type="AlphaFoldDB" id="A0A7S3VD58"/>
<dbReference type="SMART" id="SM00248">
    <property type="entry name" value="ANK"/>
    <property type="match status" value="5"/>
</dbReference>
<dbReference type="InterPro" id="IPR002110">
    <property type="entry name" value="Ankyrin_rpt"/>
</dbReference>
<dbReference type="SUPFAM" id="SSF48403">
    <property type="entry name" value="Ankyrin repeat"/>
    <property type="match status" value="1"/>
</dbReference>
<accession>A0A7S3VD58</accession>
<name>A0A7S3VD58_9STRA</name>
<dbReference type="Gene3D" id="1.25.40.20">
    <property type="entry name" value="Ankyrin repeat-containing domain"/>
    <property type="match status" value="2"/>
</dbReference>
<gene>
    <name evidence="1" type="ORF">CDEB00056_LOCUS18040</name>
</gene>
<reference evidence="1" key="1">
    <citation type="submission" date="2021-01" db="EMBL/GenBank/DDBJ databases">
        <authorList>
            <person name="Corre E."/>
            <person name="Pelletier E."/>
            <person name="Niang G."/>
            <person name="Scheremetjew M."/>
            <person name="Finn R."/>
            <person name="Kale V."/>
            <person name="Holt S."/>
            <person name="Cochrane G."/>
            <person name="Meng A."/>
            <person name="Brown T."/>
            <person name="Cohen L."/>
        </authorList>
    </citation>
    <scope>NUCLEOTIDE SEQUENCE</scope>
    <source>
        <strain evidence="1">MM31A-1</strain>
    </source>
</reference>
<dbReference type="PANTHER" id="PTHR24121">
    <property type="entry name" value="NO MECHANORECEPTOR POTENTIAL C, ISOFORM D-RELATED"/>
    <property type="match status" value="1"/>
</dbReference>
<protein>
    <recommendedName>
        <fullName evidence="2">Ion transport domain-containing protein</fullName>
    </recommendedName>
</protein>
<evidence type="ECO:0008006" key="2">
    <source>
        <dbReference type="Google" id="ProtNLM"/>
    </source>
</evidence>
<sequence>MIPPQSTMQGQDALVDDFVSSTLDDGQNPDMLSSSKRANSQSMIPGELKNILIDSDHISKDREENMVKAVNSLTRIYELSAFFKDEGISDPIKRKVLRRKNRNDLTALFWAIRNRAHSSVIRRMVEIGGEALVLQQNPLGENSLHYAAYCGAELDVFKILLESGGRKALLVKDKITNTPLHYACGWCEDTDTIKYLIEEGGKEGLLLENEDKHVPLVKLSIMGGSLRDVCRAVGGDAYIQRAALHKPKDLSMHDLIKLNMISEAERRLKGDKEELFQDGGTERRLNCLMVALWFYGNAAQSFRQELCDFIKHMARVGGRRLVTMKNSNGCNALHYAAFSDAPLEIIKVLFEAAGEDIIHEQNRWENTPLHDACLRGAPEDVLEYLVKNQRGTEALLTLNKDGNTPLDLLFQAEADCDSRIAAIQRAWYEKDKNFLLTLSDDLLTESLLWASRAVDATHVTSNKFIRTLLDHFFTGGRFGGVMMGDLYVQVIVVTVLSNLTSCNALYADVYTPGECENLKWGGIVLLICCLYLIAREAIQFSRRICFIIQKLPRYCTDCCDHMGHSFTY</sequence>
<evidence type="ECO:0000313" key="1">
    <source>
        <dbReference type="EMBL" id="CAE0473187.1"/>
    </source>
</evidence>
<dbReference type="InterPro" id="IPR036770">
    <property type="entry name" value="Ankyrin_rpt-contain_sf"/>
</dbReference>
<dbReference type="Pfam" id="PF12796">
    <property type="entry name" value="Ank_2"/>
    <property type="match status" value="1"/>
</dbReference>
<organism evidence="1">
    <name type="scientific">Chaetoceros debilis</name>
    <dbReference type="NCBI Taxonomy" id="122233"/>
    <lineage>
        <taxon>Eukaryota</taxon>
        <taxon>Sar</taxon>
        <taxon>Stramenopiles</taxon>
        <taxon>Ochrophyta</taxon>
        <taxon>Bacillariophyta</taxon>
        <taxon>Coscinodiscophyceae</taxon>
        <taxon>Chaetocerotophycidae</taxon>
        <taxon>Chaetocerotales</taxon>
        <taxon>Chaetocerotaceae</taxon>
        <taxon>Chaetoceros</taxon>
    </lineage>
</organism>
<dbReference type="PANTHER" id="PTHR24121:SF23">
    <property type="entry name" value="NO MECHANORECEPTOR POTENTIAL C, ISOFORM H"/>
    <property type="match status" value="1"/>
</dbReference>
<dbReference type="Pfam" id="PF13637">
    <property type="entry name" value="Ank_4"/>
    <property type="match status" value="1"/>
</dbReference>